<evidence type="ECO:0000313" key="2">
    <source>
        <dbReference type="EMBL" id="KAK4535410.1"/>
    </source>
</evidence>
<feature type="compositionally biased region" description="Polar residues" evidence="1">
    <location>
        <begin position="156"/>
        <end position="170"/>
    </location>
</feature>
<organism evidence="2 3">
    <name type="scientific">Cyanidium caldarium</name>
    <name type="common">Red alga</name>
    <dbReference type="NCBI Taxonomy" id="2771"/>
    <lineage>
        <taxon>Eukaryota</taxon>
        <taxon>Rhodophyta</taxon>
        <taxon>Bangiophyceae</taxon>
        <taxon>Cyanidiales</taxon>
        <taxon>Cyanidiaceae</taxon>
        <taxon>Cyanidium</taxon>
    </lineage>
</organism>
<sequence>MADLFVSVARRRTGDRAPCAFCEGVGVAGRRRLRHERGWNTMPTSGIVAGSRNVSCRRVYELGQRVPVGRPIRCAAAGGDSDGGGAGGGGGGFDLNRLFGGQRLGFNRDGDDVGCGSGYQDSDTGEMGRTRVFGGWLDTDVVKPPTRPPTPAISGASPSESGTDTPTQASVPPAHMADLAEWRRERAEEAFVDGVDCMNKGMYEKASQSMSRASDLVGGNTRQGGEYQLWLAQSLDAQGHNVRAQEVLGRLKHHDDRDVRKVAKELLFILRAPRLHLGRESFVQMDVEAILRETAGKLPGWRSRQRWYRGGASTGVASGRFRPLPEKREVEKYSLEWYVDQAVAQRQKEDDSVGNMNSAVVPAVALILLLLWLVQQHGS</sequence>
<dbReference type="PANTHER" id="PTHR36761:SF2">
    <property type="entry name" value="ORF03 PROTEIN"/>
    <property type="match status" value="1"/>
</dbReference>
<proteinExistence type="predicted"/>
<dbReference type="GO" id="GO:0009535">
    <property type="term" value="C:chloroplast thylakoid membrane"/>
    <property type="evidence" value="ECO:0007669"/>
    <property type="project" value="TreeGrafter"/>
</dbReference>
<dbReference type="Proteomes" id="UP001301350">
    <property type="component" value="Unassembled WGS sequence"/>
</dbReference>
<feature type="region of interest" description="Disordered" evidence="1">
    <location>
        <begin position="138"/>
        <end position="173"/>
    </location>
</feature>
<evidence type="ECO:0000313" key="3">
    <source>
        <dbReference type="Proteomes" id="UP001301350"/>
    </source>
</evidence>
<gene>
    <name evidence="2" type="ORF">CDCA_CDCA04G1435</name>
</gene>
<keyword evidence="3" id="KW-1185">Reference proteome</keyword>
<dbReference type="PANTHER" id="PTHR36761">
    <property type="entry name" value="ORF03 PROTEIN"/>
    <property type="match status" value="1"/>
</dbReference>
<comment type="caution">
    <text evidence="2">The sequence shown here is derived from an EMBL/GenBank/DDBJ whole genome shotgun (WGS) entry which is preliminary data.</text>
</comment>
<accession>A0AAV9ITH6</accession>
<name>A0AAV9ITH6_CYACA</name>
<protein>
    <submittedName>
        <fullName evidence="2">Uncharacterized protein</fullName>
    </submittedName>
</protein>
<evidence type="ECO:0000256" key="1">
    <source>
        <dbReference type="SAM" id="MobiDB-lite"/>
    </source>
</evidence>
<dbReference type="AlphaFoldDB" id="A0AAV9ITH6"/>
<reference evidence="2 3" key="1">
    <citation type="submission" date="2022-07" db="EMBL/GenBank/DDBJ databases">
        <title>Genome-wide signatures of adaptation to extreme environments.</title>
        <authorList>
            <person name="Cho C.H."/>
            <person name="Yoon H.S."/>
        </authorList>
    </citation>
    <scope>NUCLEOTIDE SEQUENCE [LARGE SCALE GENOMIC DNA]</scope>
    <source>
        <strain evidence="2 3">DBV 063 E5</strain>
    </source>
</reference>
<dbReference type="EMBL" id="JANCYW010000004">
    <property type="protein sequence ID" value="KAK4535410.1"/>
    <property type="molecule type" value="Genomic_DNA"/>
</dbReference>